<protein>
    <submittedName>
        <fullName evidence="2">Uncharacterized protein</fullName>
    </submittedName>
</protein>
<name>A0A9P8YC71_9PEZI</name>
<comment type="caution">
    <text evidence="2">The sequence shown here is derived from an EMBL/GenBank/DDBJ whole genome shotgun (WGS) entry which is preliminary data.</text>
</comment>
<feature type="compositionally biased region" description="Basic and acidic residues" evidence="1">
    <location>
        <begin position="10"/>
        <end position="22"/>
    </location>
</feature>
<feature type="region of interest" description="Disordered" evidence="1">
    <location>
        <begin position="155"/>
        <end position="325"/>
    </location>
</feature>
<dbReference type="AlphaFoldDB" id="A0A9P8YC71"/>
<proteinExistence type="predicted"/>
<sequence length="414" mass="45648">MAGRSARHNRHDDPYTFDDPYRNDPPTVGHNVGYEYVGTDEATVAGGSPPPRYQSRRSSPQRRQHRATSLPRPQRHNRDPSPPQRERVGSPPRHSKQRVPPPPTDAELNAAPAPKRDKNYQARYQEWAQRPNVQRTKSYGKKGLEFMGSAAAAYLAAQQGKSNPRSRSVDRDMHPGRGSRHHSDRDDPPPRRNHRRDPSYSPSPPPRRSHHRRHDDEALAAGAAGAAGVAGAAARRRHGRHESSSPSPPRRRHQSYHNDDRDDRDRGRGGSRHHQRRGQSYSRSPSPSRHRDRGRPLGRSNTTNSSSSGLRHGLSESKKPPVNDAAARWQIAARAALEAGGVAAFRLRKEPGSWNGVKGAKVASAALGAAAMHALLDKDPTRDQGRGVKGLAENALGGIVASRMTGVKRNGKRR</sequence>
<keyword evidence="3" id="KW-1185">Reference proteome</keyword>
<reference evidence="2" key="1">
    <citation type="journal article" date="2021" name="Nat. Commun.">
        <title>Genetic determinants of endophytism in the Arabidopsis root mycobiome.</title>
        <authorList>
            <person name="Mesny F."/>
            <person name="Miyauchi S."/>
            <person name="Thiergart T."/>
            <person name="Pickel B."/>
            <person name="Atanasova L."/>
            <person name="Karlsson M."/>
            <person name="Huettel B."/>
            <person name="Barry K.W."/>
            <person name="Haridas S."/>
            <person name="Chen C."/>
            <person name="Bauer D."/>
            <person name="Andreopoulos W."/>
            <person name="Pangilinan J."/>
            <person name="LaButti K."/>
            <person name="Riley R."/>
            <person name="Lipzen A."/>
            <person name="Clum A."/>
            <person name="Drula E."/>
            <person name="Henrissat B."/>
            <person name="Kohler A."/>
            <person name="Grigoriev I.V."/>
            <person name="Martin F.M."/>
            <person name="Hacquard S."/>
        </authorList>
    </citation>
    <scope>NUCLEOTIDE SEQUENCE</scope>
    <source>
        <strain evidence="2">MPI-CAGE-CH-0230</strain>
    </source>
</reference>
<dbReference type="RefSeq" id="XP_046014461.1">
    <property type="nucleotide sequence ID" value="XM_046147883.1"/>
</dbReference>
<feature type="compositionally biased region" description="Low complexity" evidence="1">
    <location>
        <begin position="220"/>
        <end position="233"/>
    </location>
</feature>
<feature type="compositionally biased region" description="Basic and acidic residues" evidence="1">
    <location>
        <begin position="256"/>
        <end position="268"/>
    </location>
</feature>
<accession>A0A9P8YC71</accession>
<evidence type="ECO:0000313" key="3">
    <source>
        <dbReference type="Proteomes" id="UP000756346"/>
    </source>
</evidence>
<feature type="compositionally biased region" description="Basic and acidic residues" evidence="1">
    <location>
        <begin position="76"/>
        <end position="88"/>
    </location>
</feature>
<feature type="compositionally biased region" description="Basic and acidic residues" evidence="1">
    <location>
        <begin position="167"/>
        <end position="190"/>
    </location>
</feature>
<evidence type="ECO:0000313" key="2">
    <source>
        <dbReference type="EMBL" id="KAH7033629.1"/>
    </source>
</evidence>
<feature type="region of interest" description="Disordered" evidence="1">
    <location>
        <begin position="1"/>
        <end position="140"/>
    </location>
</feature>
<dbReference type="EMBL" id="JAGTJQ010000004">
    <property type="protein sequence ID" value="KAH7033629.1"/>
    <property type="molecule type" value="Genomic_DNA"/>
</dbReference>
<dbReference type="Proteomes" id="UP000756346">
    <property type="component" value="Unassembled WGS sequence"/>
</dbReference>
<dbReference type="OrthoDB" id="3539922at2759"/>
<feature type="compositionally biased region" description="Low complexity" evidence="1">
    <location>
        <begin position="297"/>
        <end position="311"/>
    </location>
</feature>
<feature type="compositionally biased region" description="Low complexity" evidence="1">
    <location>
        <begin position="278"/>
        <end position="287"/>
    </location>
</feature>
<organism evidence="2 3">
    <name type="scientific">Microdochium trichocladiopsis</name>
    <dbReference type="NCBI Taxonomy" id="1682393"/>
    <lineage>
        <taxon>Eukaryota</taxon>
        <taxon>Fungi</taxon>
        <taxon>Dikarya</taxon>
        <taxon>Ascomycota</taxon>
        <taxon>Pezizomycotina</taxon>
        <taxon>Sordariomycetes</taxon>
        <taxon>Xylariomycetidae</taxon>
        <taxon>Xylariales</taxon>
        <taxon>Microdochiaceae</taxon>
        <taxon>Microdochium</taxon>
    </lineage>
</organism>
<gene>
    <name evidence="2" type="ORF">B0I36DRAFT_110997</name>
</gene>
<evidence type="ECO:0000256" key="1">
    <source>
        <dbReference type="SAM" id="MobiDB-lite"/>
    </source>
</evidence>
<dbReference type="GeneID" id="70177429"/>